<gene>
    <name evidence="2" type="ORF">M407DRAFT_244188</name>
</gene>
<accession>A0A0C3Q6Q6</accession>
<feature type="region of interest" description="Disordered" evidence="1">
    <location>
        <begin position="1"/>
        <end position="51"/>
    </location>
</feature>
<feature type="compositionally biased region" description="Basic residues" evidence="1">
    <location>
        <begin position="17"/>
        <end position="28"/>
    </location>
</feature>
<dbReference type="EMBL" id="KN823048">
    <property type="protein sequence ID" value="KIO25105.1"/>
    <property type="molecule type" value="Genomic_DNA"/>
</dbReference>
<evidence type="ECO:0000256" key="1">
    <source>
        <dbReference type="SAM" id="MobiDB-lite"/>
    </source>
</evidence>
<reference evidence="2 3" key="1">
    <citation type="submission" date="2014-04" db="EMBL/GenBank/DDBJ databases">
        <authorList>
            <consortium name="DOE Joint Genome Institute"/>
            <person name="Kuo A."/>
            <person name="Girlanda M."/>
            <person name="Perotto S."/>
            <person name="Kohler A."/>
            <person name="Nagy L.G."/>
            <person name="Floudas D."/>
            <person name="Copeland A."/>
            <person name="Barry K.W."/>
            <person name="Cichocki N."/>
            <person name="Veneault-Fourrey C."/>
            <person name="LaButti K."/>
            <person name="Lindquist E.A."/>
            <person name="Lipzen A."/>
            <person name="Lundell T."/>
            <person name="Morin E."/>
            <person name="Murat C."/>
            <person name="Sun H."/>
            <person name="Tunlid A."/>
            <person name="Henrissat B."/>
            <person name="Grigoriev I.V."/>
            <person name="Hibbett D.S."/>
            <person name="Martin F."/>
            <person name="Nordberg H.P."/>
            <person name="Cantor M.N."/>
            <person name="Hua S.X."/>
        </authorList>
    </citation>
    <scope>NUCLEOTIDE SEQUENCE [LARGE SCALE GENOMIC DNA]</scope>
    <source>
        <strain evidence="2 3">MUT 4182</strain>
    </source>
</reference>
<evidence type="ECO:0000313" key="2">
    <source>
        <dbReference type="EMBL" id="KIO25105.1"/>
    </source>
</evidence>
<dbReference type="Proteomes" id="UP000054248">
    <property type="component" value="Unassembled WGS sequence"/>
</dbReference>
<name>A0A0C3Q6Q6_9AGAM</name>
<proteinExistence type="predicted"/>
<organism evidence="2 3">
    <name type="scientific">Tulasnella calospora MUT 4182</name>
    <dbReference type="NCBI Taxonomy" id="1051891"/>
    <lineage>
        <taxon>Eukaryota</taxon>
        <taxon>Fungi</taxon>
        <taxon>Dikarya</taxon>
        <taxon>Basidiomycota</taxon>
        <taxon>Agaricomycotina</taxon>
        <taxon>Agaricomycetes</taxon>
        <taxon>Cantharellales</taxon>
        <taxon>Tulasnellaceae</taxon>
        <taxon>Tulasnella</taxon>
    </lineage>
</organism>
<reference evidence="3" key="2">
    <citation type="submission" date="2015-01" db="EMBL/GenBank/DDBJ databases">
        <title>Evolutionary Origins and Diversification of the Mycorrhizal Mutualists.</title>
        <authorList>
            <consortium name="DOE Joint Genome Institute"/>
            <consortium name="Mycorrhizal Genomics Consortium"/>
            <person name="Kohler A."/>
            <person name="Kuo A."/>
            <person name="Nagy L.G."/>
            <person name="Floudas D."/>
            <person name="Copeland A."/>
            <person name="Barry K.W."/>
            <person name="Cichocki N."/>
            <person name="Veneault-Fourrey C."/>
            <person name="LaButti K."/>
            <person name="Lindquist E.A."/>
            <person name="Lipzen A."/>
            <person name="Lundell T."/>
            <person name="Morin E."/>
            <person name="Murat C."/>
            <person name="Riley R."/>
            <person name="Ohm R."/>
            <person name="Sun H."/>
            <person name="Tunlid A."/>
            <person name="Henrissat B."/>
            <person name="Grigoriev I.V."/>
            <person name="Hibbett D.S."/>
            <person name="Martin F."/>
        </authorList>
    </citation>
    <scope>NUCLEOTIDE SEQUENCE [LARGE SCALE GENOMIC DNA]</scope>
    <source>
        <strain evidence="3">MUT 4182</strain>
    </source>
</reference>
<keyword evidence="3" id="KW-1185">Reference proteome</keyword>
<sequence length="51" mass="5686">MNVGRGAESPEQASKPPQRRRSHVKVLPHPRCPQSEDGEDAETLFDSPTYP</sequence>
<protein>
    <submittedName>
        <fullName evidence="2">Uncharacterized protein</fullName>
    </submittedName>
</protein>
<dbReference type="AlphaFoldDB" id="A0A0C3Q6Q6"/>
<evidence type="ECO:0000313" key="3">
    <source>
        <dbReference type="Proteomes" id="UP000054248"/>
    </source>
</evidence>
<dbReference type="HOGENOM" id="CLU_3108148_0_0_1"/>